<evidence type="ECO:0000313" key="1">
    <source>
        <dbReference type="EMBL" id="KKL87899.1"/>
    </source>
</evidence>
<sequence>QAETTQNVTVATQDGVDMKFNSAELLLTIDELSKRYIEPAVKVLVAGIEGDVLQAQTKLIPQYTGTAGTVVGASANLNAMEDRARVAAEDAALRQAVLKAYNHDGEKLTAAEIHNVKLTIDCLADILKEHGGAARPEGVDAVVEDQAQLCPLCGAPLHRVTYPGGYLNPDQWDDSIRAGDWYCDHPGCKGGRAGSRTTYRYFWNRDLAARPEGGDTE</sequence>
<gene>
    <name evidence="1" type="ORF">LCGC14_1930140</name>
</gene>
<protein>
    <submittedName>
        <fullName evidence="1">Uncharacterized protein</fullName>
    </submittedName>
</protein>
<proteinExistence type="predicted"/>
<organism evidence="1">
    <name type="scientific">marine sediment metagenome</name>
    <dbReference type="NCBI Taxonomy" id="412755"/>
    <lineage>
        <taxon>unclassified sequences</taxon>
        <taxon>metagenomes</taxon>
        <taxon>ecological metagenomes</taxon>
    </lineage>
</organism>
<name>A0A0F9FNA0_9ZZZZ</name>
<dbReference type="AlphaFoldDB" id="A0A0F9FNA0"/>
<dbReference type="EMBL" id="LAZR01020713">
    <property type="protein sequence ID" value="KKL87899.1"/>
    <property type="molecule type" value="Genomic_DNA"/>
</dbReference>
<accession>A0A0F9FNA0</accession>
<feature type="non-terminal residue" evidence="1">
    <location>
        <position position="1"/>
    </location>
</feature>
<reference evidence="1" key="1">
    <citation type="journal article" date="2015" name="Nature">
        <title>Complex archaea that bridge the gap between prokaryotes and eukaryotes.</title>
        <authorList>
            <person name="Spang A."/>
            <person name="Saw J.H."/>
            <person name="Jorgensen S.L."/>
            <person name="Zaremba-Niedzwiedzka K."/>
            <person name="Martijn J."/>
            <person name="Lind A.E."/>
            <person name="van Eijk R."/>
            <person name="Schleper C."/>
            <person name="Guy L."/>
            <person name="Ettema T.J."/>
        </authorList>
    </citation>
    <scope>NUCLEOTIDE SEQUENCE</scope>
</reference>
<comment type="caution">
    <text evidence="1">The sequence shown here is derived from an EMBL/GenBank/DDBJ whole genome shotgun (WGS) entry which is preliminary data.</text>
</comment>